<feature type="compositionally biased region" description="Polar residues" evidence="1">
    <location>
        <begin position="116"/>
        <end position="131"/>
    </location>
</feature>
<accession>A0A9P6AUW2</accession>
<sequence>MTVAQEHHRERISRLEAERDALRQQNEEVSHSLTGLPPLTSSSSAAAVPLASMSSAAPDNMDVSSPPSSSPKPPSISSSSTRPPALAPSTTLPGPLSGTGPPGQQRHAVSYPYAHSFNSTSATPFANSSGTSGEGRGSPPRSQQTPQSNVRTEGLETLSLDDVGRESPPATGEAHQQGIDGAPGT</sequence>
<name>A0A9P6AUW2_9AGAM</name>
<proteinExistence type="predicted"/>
<evidence type="ECO:0000313" key="2">
    <source>
        <dbReference type="EMBL" id="KAF9512418.1"/>
    </source>
</evidence>
<feature type="compositionally biased region" description="Low complexity" evidence="1">
    <location>
        <begin position="31"/>
        <end position="58"/>
    </location>
</feature>
<gene>
    <name evidence="2" type="ORF">BS47DRAFT_1345567</name>
</gene>
<evidence type="ECO:0000256" key="1">
    <source>
        <dbReference type="SAM" id="MobiDB-lite"/>
    </source>
</evidence>
<feature type="compositionally biased region" description="Low complexity" evidence="1">
    <location>
        <begin position="75"/>
        <end position="103"/>
    </location>
</feature>
<dbReference type="EMBL" id="MU128987">
    <property type="protein sequence ID" value="KAF9512418.1"/>
    <property type="molecule type" value="Genomic_DNA"/>
</dbReference>
<comment type="caution">
    <text evidence="2">The sequence shown here is derived from an EMBL/GenBank/DDBJ whole genome shotgun (WGS) entry which is preliminary data.</text>
</comment>
<dbReference type="Proteomes" id="UP000886523">
    <property type="component" value="Unassembled WGS sequence"/>
</dbReference>
<feature type="compositionally biased region" description="Polar residues" evidence="1">
    <location>
        <begin position="140"/>
        <end position="151"/>
    </location>
</feature>
<evidence type="ECO:0000313" key="3">
    <source>
        <dbReference type="Proteomes" id="UP000886523"/>
    </source>
</evidence>
<organism evidence="2 3">
    <name type="scientific">Hydnum rufescens UP504</name>
    <dbReference type="NCBI Taxonomy" id="1448309"/>
    <lineage>
        <taxon>Eukaryota</taxon>
        <taxon>Fungi</taxon>
        <taxon>Dikarya</taxon>
        <taxon>Basidiomycota</taxon>
        <taxon>Agaricomycotina</taxon>
        <taxon>Agaricomycetes</taxon>
        <taxon>Cantharellales</taxon>
        <taxon>Hydnaceae</taxon>
        <taxon>Hydnum</taxon>
    </lineage>
</organism>
<reference evidence="2" key="1">
    <citation type="journal article" date="2020" name="Nat. Commun.">
        <title>Large-scale genome sequencing of mycorrhizal fungi provides insights into the early evolution of symbiotic traits.</title>
        <authorList>
            <person name="Miyauchi S."/>
            <person name="Kiss E."/>
            <person name="Kuo A."/>
            <person name="Drula E."/>
            <person name="Kohler A."/>
            <person name="Sanchez-Garcia M."/>
            <person name="Morin E."/>
            <person name="Andreopoulos B."/>
            <person name="Barry K.W."/>
            <person name="Bonito G."/>
            <person name="Buee M."/>
            <person name="Carver A."/>
            <person name="Chen C."/>
            <person name="Cichocki N."/>
            <person name="Clum A."/>
            <person name="Culley D."/>
            <person name="Crous P.W."/>
            <person name="Fauchery L."/>
            <person name="Girlanda M."/>
            <person name="Hayes R.D."/>
            <person name="Keri Z."/>
            <person name="LaButti K."/>
            <person name="Lipzen A."/>
            <person name="Lombard V."/>
            <person name="Magnuson J."/>
            <person name="Maillard F."/>
            <person name="Murat C."/>
            <person name="Nolan M."/>
            <person name="Ohm R.A."/>
            <person name="Pangilinan J."/>
            <person name="Pereira M.F."/>
            <person name="Perotto S."/>
            <person name="Peter M."/>
            <person name="Pfister S."/>
            <person name="Riley R."/>
            <person name="Sitrit Y."/>
            <person name="Stielow J.B."/>
            <person name="Szollosi G."/>
            <person name="Zifcakova L."/>
            <person name="Stursova M."/>
            <person name="Spatafora J.W."/>
            <person name="Tedersoo L."/>
            <person name="Vaario L.M."/>
            <person name="Yamada A."/>
            <person name="Yan M."/>
            <person name="Wang P."/>
            <person name="Xu J."/>
            <person name="Bruns T."/>
            <person name="Baldrian P."/>
            <person name="Vilgalys R."/>
            <person name="Dunand C."/>
            <person name="Henrissat B."/>
            <person name="Grigoriev I.V."/>
            <person name="Hibbett D."/>
            <person name="Nagy L.G."/>
            <person name="Martin F.M."/>
        </authorList>
    </citation>
    <scope>NUCLEOTIDE SEQUENCE</scope>
    <source>
        <strain evidence="2">UP504</strain>
    </source>
</reference>
<dbReference type="AlphaFoldDB" id="A0A9P6AUW2"/>
<feature type="region of interest" description="Disordered" evidence="1">
    <location>
        <begin position="1"/>
        <end position="185"/>
    </location>
</feature>
<feature type="compositionally biased region" description="Basic and acidic residues" evidence="1">
    <location>
        <begin position="1"/>
        <end position="30"/>
    </location>
</feature>
<protein>
    <submittedName>
        <fullName evidence="2">Uncharacterized protein</fullName>
    </submittedName>
</protein>
<keyword evidence="3" id="KW-1185">Reference proteome</keyword>